<comment type="caution">
    <text evidence="1">The sequence shown here is derived from an EMBL/GenBank/DDBJ whole genome shotgun (WGS) entry which is preliminary data.</text>
</comment>
<evidence type="ECO:0000313" key="1">
    <source>
        <dbReference type="EMBL" id="KAJ8889517.1"/>
    </source>
</evidence>
<proteinExistence type="predicted"/>
<evidence type="ECO:0008006" key="3">
    <source>
        <dbReference type="Google" id="ProtNLM"/>
    </source>
</evidence>
<name>A0ABQ9HYQ1_9NEOP</name>
<sequence>MKIIFQILQGELTYKLAVLCGLCANMETDEESVCCCEVGNIKTVQSEHCQCITLCPSFNRLMLDSERNGVARYSPECCVHWKRAIAYCDVIAVSLLAQFPGFLENQTLFELRIVTDNANNFVSAEIKNLALSWRGKLVQTTPYYPKANLVEQHNRNLKVALRSFQSKTHRDRDIALY</sequence>
<dbReference type="EMBL" id="JARBHB010000003">
    <property type="protein sequence ID" value="KAJ8889517.1"/>
    <property type="molecule type" value="Genomic_DNA"/>
</dbReference>
<accession>A0ABQ9HYQ1</accession>
<organism evidence="1 2">
    <name type="scientific">Dryococelus australis</name>
    <dbReference type="NCBI Taxonomy" id="614101"/>
    <lineage>
        <taxon>Eukaryota</taxon>
        <taxon>Metazoa</taxon>
        <taxon>Ecdysozoa</taxon>
        <taxon>Arthropoda</taxon>
        <taxon>Hexapoda</taxon>
        <taxon>Insecta</taxon>
        <taxon>Pterygota</taxon>
        <taxon>Neoptera</taxon>
        <taxon>Polyneoptera</taxon>
        <taxon>Phasmatodea</taxon>
        <taxon>Verophasmatodea</taxon>
        <taxon>Anareolatae</taxon>
        <taxon>Phasmatidae</taxon>
        <taxon>Eurycanthinae</taxon>
        <taxon>Dryococelus</taxon>
    </lineage>
</organism>
<reference evidence="1 2" key="1">
    <citation type="submission" date="2023-02" db="EMBL/GenBank/DDBJ databases">
        <title>LHISI_Scaffold_Assembly.</title>
        <authorList>
            <person name="Stuart O.P."/>
            <person name="Cleave R."/>
            <person name="Magrath M.J.L."/>
            <person name="Mikheyev A.S."/>
        </authorList>
    </citation>
    <scope>NUCLEOTIDE SEQUENCE [LARGE SCALE GENOMIC DNA]</scope>
    <source>
        <strain evidence="1">Daus_M_001</strain>
        <tissue evidence="1">Leg muscle</tissue>
    </source>
</reference>
<protein>
    <recommendedName>
        <fullName evidence="3">Integrase catalytic domain-containing protein</fullName>
    </recommendedName>
</protein>
<gene>
    <name evidence="1" type="ORF">PR048_009016</name>
</gene>
<dbReference type="Gene3D" id="3.30.420.10">
    <property type="entry name" value="Ribonuclease H-like superfamily/Ribonuclease H"/>
    <property type="match status" value="1"/>
</dbReference>
<dbReference type="InterPro" id="IPR012337">
    <property type="entry name" value="RNaseH-like_sf"/>
</dbReference>
<dbReference type="SUPFAM" id="SSF53098">
    <property type="entry name" value="Ribonuclease H-like"/>
    <property type="match status" value="1"/>
</dbReference>
<keyword evidence="2" id="KW-1185">Reference proteome</keyword>
<dbReference type="InterPro" id="IPR036397">
    <property type="entry name" value="RNaseH_sf"/>
</dbReference>
<evidence type="ECO:0000313" key="2">
    <source>
        <dbReference type="Proteomes" id="UP001159363"/>
    </source>
</evidence>
<dbReference type="Proteomes" id="UP001159363">
    <property type="component" value="Chromosome 3"/>
</dbReference>